<keyword evidence="4" id="KW-1185">Reference proteome</keyword>
<dbReference type="AlphaFoldDB" id="A0A1H9P7V7"/>
<dbReference type="Proteomes" id="UP000199051">
    <property type="component" value="Unassembled WGS sequence"/>
</dbReference>
<dbReference type="STRING" id="155974.SAMN04487818_103331"/>
<feature type="domain" description="Lipid/polyisoprenoid-binding YceI-like" evidence="2">
    <location>
        <begin position="14"/>
        <end position="181"/>
    </location>
</feature>
<dbReference type="EMBL" id="FOGI01000003">
    <property type="protein sequence ID" value="SER44270.1"/>
    <property type="molecule type" value="Genomic_DNA"/>
</dbReference>
<name>A0A1H9P7V7_9PSEU</name>
<dbReference type="PANTHER" id="PTHR34406">
    <property type="entry name" value="PROTEIN YCEI"/>
    <property type="match status" value="1"/>
</dbReference>
<protein>
    <submittedName>
        <fullName evidence="3">Polyisoprenoid-binding protein YceI</fullName>
    </submittedName>
</protein>
<dbReference type="SMART" id="SM00867">
    <property type="entry name" value="YceI"/>
    <property type="match status" value="1"/>
</dbReference>
<dbReference type="Pfam" id="PF04264">
    <property type="entry name" value="YceI"/>
    <property type="match status" value="1"/>
</dbReference>
<dbReference type="InterPro" id="IPR036761">
    <property type="entry name" value="TTHA0802/YceI-like_sf"/>
</dbReference>
<gene>
    <name evidence="3" type="ORF">SAMN04487818_103331</name>
</gene>
<evidence type="ECO:0000313" key="4">
    <source>
        <dbReference type="Proteomes" id="UP000199051"/>
    </source>
</evidence>
<evidence type="ECO:0000313" key="3">
    <source>
        <dbReference type="EMBL" id="SER44270.1"/>
    </source>
</evidence>
<dbReference type="SUPFAM" id="SSF101874">
    <property type="entry name" value="YceI-like"/>
    <property type="match status" value="1"/>
</dbReference>
<evidence type="ECO:0000259" key="2">
    <source>
        <dbReference type="SMART" id="SM00867"/>
    </source>
</evidence>
<sequence>MTTAIHIPGYLAGTWDIDPIHSDVSFVVRHLGLARYRRSFERFSGVIVTAEDPFASTVTAEIDTASFDTGLDVFNRHLLGSDFLDVETHPTATLVSTGLRQHGDDYQLDVDLTLLGTTRPVTLDVEALGFGIGIDGAQKTAFSAATTISRADFGLTYQSTLANGNFVISDEVRVLVEIEAVLRKEG</sequence>
<organism evidence="3 4">
    <name type="scientific">Actinokineospora terrae</name>
    <dbReference type="NCBI Taxonomy" id="155974"/>
    <lineage>
        <taxon>Bacteria</taxon>
        <taxon>Bacillati</taxon>
        <taxon>Actinomycetota</taxon>
        <taxon>Actinomycetes</taxon>
        <taxon>Pseudonocardiales</taxon>
        <taxon>Pseudonocardiaceae</taxon>
        <taxon>Actinokineospora</taxon>
    </lineage>
</organism>
<evidence type="ECO:0000256" key="1">
    <source>
        <dbReference type="ARBA" id="ARBA00008812"/>
    </source>
</evidence>
<dbReference type="PANTHER" id="PTHR34406:SF1">
    <property type="entry name" value="PROTEIN YCEI"/>
    <property type="match status" value="1"/>
</dbReference>
<reference evidence="4" key="1">
    <citation type="submission" date="2016-10" db="EMBL/GenBank/DDBJ databases">
        <authorList>
            <person name="Varghese N."/>
            <person name="Submissions S."/>
        </authorList>
    </citation>
    <scope>NUCLEOTIDE SEQUENCE [LARGE SCALE GENOMIC DNA]</scope>
    <source>
        <strain evidence="4">DSM 44260</strain>
    </source>
</reference>
<dbReference type="RefSeq" id="WP_177215485.1">
    <property type="nucleotide sequence ID" value="NZ_FOGI01000003.1"/>
</dbReference>
<comment type="similarity">
    <text evidence="1">Belongs to the UPF0312 family.</text>
</comment>
<proteinExistence type="inferred from homology"/>
<accession>A0A1H9P7V7</accession>
<dbReference type="InterPro" id="IPR007372">
    <property type="entry name" value="Lipid/polyisoprenoid-bd_YceI"/>
</dbReference>
<dbReference type="Gene3D" id="2.40.128.110">
    <property type="entry name" value="Lipid/polyisoprenoid-binding, YceI-like"/>
    <property type="match status" value="1"/>
</dbReference>